<evidence type="ECO:0000313" key="1">
    <source>
        <dbReference type="EMBL" id="CAD7698354.1"/>
    </source>
</evidence>
<dbReference type="AlphaFoldDB" id="A0A8S1ITU9"/>
<reference evidence="1" key="1">
    <citation type="submission" date="2020-12" db="EMBL/GenBank/DDBJ databases">
        <authorList>
            <person name="Iha C."/>
        </authorList>
    </citation>
    <scope>NUCLEOTIDE SEQUENCE</scope>
</reference>
<evidence type="ECO:0000313" key="2">
    <source>
        <dbReference type="Proteomes" id="UP000708148"/>
    </source>
</evidence>
<comment type="caution">
    <text evidence="1">The sequence shown here is derived from an EMBL/GenBank/DDBJ whole genome shotgun (WGS) entry which is preliminary data.</text>
</comment>
<dbReference type="Gene3D" id="3.90.79.10">
    <property type="entry name" value="Nucleoside Triphosphate Pyrophosphohydrolase"/>
    <property type="match status" value="1"/>
</dbReference>
<dbReference type="EMBL" id="CAJHUC010000813">
    <property type="protein sequence ID" value="CAD7698354.1"/>
    <property type="molecule type" value="Genomic_DNA"/>
</dbReference>
<proteinExistence type="predicted"/>
<name>A0A8S1ITU9_9CHLO</name>
<organism evidence="1 2">
    <name type="scientific">Ostreobium quekettii</name>
    <dbReference type="NCBI Taxonomy" id="121088"/>
    <lineage>
        <taxon>Eukaryota</taxon>
        <taxon>Viridiplantae</taxon>
        <taxon>Chlorophyta</taxon>
        <taxon>core chlorophytes</taxon>
        <taxon>Ulvophyceae</taxon>
        <taxon>TCBD clade</taxon>
        <taxon>Bryopsidales</taxon>
        <taxon>Ostreobineae</taxon>
        <taxon>Ostreobiaceae</taxon>
        <taxon>Ostreobium</taxon>
    </lineage>
</organism>
<sequence length="153" mass="17423">MADGQRTAFVMVCNKDGSLMMLKQRKNKDMKCESVEMGISEPCRENEDYKDAALRGLKLALGADGSKVEKMQQMFVFPYEESCSSSSRGCLFTVEVDCQLQPADKYEAVEFWACERSQQAMENNEFAPLWATIWKIFYGETLSRLAGSEFDIF</sequence>
<accession>A0A8S1ITU9</accession>
<protein>
    <submittedName>
        <fullName evidence="1">Uncharacterized protein</fullName>
    </submittedName>
</protein>
<keyword evidence="2" id="KW-1185">Reference proteome</keyword>
<gene>
    <name evidence="1" type="ORF">OSTQU699_LOCUS3715</name>
</gene>
<dbReference type="Proteomes" id="UP000708148">
    <property type="component" value="Unassembled WGS sequence"/>
</dbReference>